<feature type="compositionally biased region" description="Acidic residues" evidence="2">
    <location>
        <begin position="129"/>
        <end position="150"/>
    </location>
</feature>
<feature type="region of interest" description="Disordered" evidence="2">
    <location>
        <begin position="1"/>
        <end position="41"/>
    </location>
</feature>
<evidence type="ECO:0000313" key="4">
    <source>
        <dbReference type="EMBL" id="CAK5279266.1"/>
    </source>
</evidence>
<dbReference type="Proteomes" id="UP001295794">
    <property type="component" value="Unassembled WGS sequence"/>
</dbReference>
<comment type="caution">
    <text evidence="4">The sequence shown here is derived from an EMBL/GenBank/DDBJ whole genome shotgun (WGS) entry which is preliminary data.</text>
</comment>
<accession>A0AAD2K637</accession>
<keyword evidence="5" id="KW-1185">Reference proteome</keyword>
<feature type="compositionally biased region" description="Basic and acidic residues" evidence="2">
    <location>
        <begin position="411"/>
        <end position="429"/>
    </location>
</feature>
<feature type="region of interest" description="Disordered" evidence="2">
    <location>
        <begin position="569"/>
        <end position="594"/>
    </location>
</feature>
<dbReference type="SUPFAM" id="SSF50969">
    <property type="entry name" value="YVTN repeat-like/Quinoprotein amine dehydrogenase"/>
    <property type="match status" value="1"/>
</dbReference>
<feature type="compositionally biased region" description="Basic residues" evidence="2">
    <location>
        <begin position="436"/>
        <end position="448"/>
    </location>
</feature>
<feature type="non-terminal residue" evidence="4">
    <location>
        <position position="1"/>
    </location>
</feature>
<evidence type="ECO:0008006" key="6">
    <source>
        <dbReference type="Google" id="ProtNLM"/>
    </source>
</evidence>
<evidence type="ECO:0000256" key="2">
    <source>
        <dbReference type="SAM" id="MobiDB-lite"/>
    </source>
</evidence>
<feature type="compositionally biased region" description="Polar residues" evidence="2">
    <location>
        <begin position="466"/>
        <end position="476"/>
    </location>
</feature>
<feature type="region of interest" description="Disordered" evidence="2">
    <location>
        <begin position="646"/>
        <end position="669"/>
    </location>
</feature>
<feature type="compositionally biased region" description="Low complexity" evidence="2">
    <location>
        <begin position="499"/>
        <end position="508"/>
    </location>
</feature>
<protein>
    <recommendedName>
        <fullName evidence="6">WD40 repeat-like protein</fullName>
    </recommendedName>
</protein>
<feature type="repeat" description="WD" evidence="1">
    <location>
        <begin position="717"/>
        <end position="758"/>
    </location>
</feature>
<dbReference type="Gene3D" id="2.130.10.10">
    <property type="entry name" value="YVTN repeat-like/Quinoprotein amine dehydrogenase"/>
    <property type="match status" value="1"/>
</dbReference>
<dbReference type="InterPro" id="IPR015943">
    <property type="entry name" value="WD40/YVTN_repeat-like_dom_sf"/>
</dbReference>
<evidence type="ECO:0000313" key="5">
    <source>
        <dbReference type="Proteomes" id="UP001295794"/>
    </source>
</evidence>
<proteinExistence type="predicted"/>
<feature type="compositionally biased region" description="Polar residues" evidence="2">
    <location>
        <begin position="569"/>
        <end position="582"/>
    </location>
</feature>
<evidence type="ECO:0000313" key="3">
    <source>
        <dbReference type="EMBL" id="CAK5279251.1"/>
    </source>
</evidence>
<dbReference type="InterPro" id="IPR011044">
    <property type="entry name" value="Quino_amine_DH_bsu"/>
</dbReference>
<feature type="region of interest" description="Disordered" evidence="2">
    <location>
        <begin position="128"/>
        <end position="150"/>
    </location>
</feature>
<feature type="region of interest" description="Disordered" evidence="2">
    <location>
        <begin position="350"/>
        <end position="528"/>
    </location>
</feature>
<feature type="compositionally biased region" description="Basic and acidic residues" evidence="2">
    <location>
        <begin position="449"/>
        <end position="461"/>
    </location>
</feature>
<dbReference type="AlphaFoldDB" id="A0AAD2K637"/>
<dbReference type="EMBL" id="CAVNYO010000435">
    <property type="protein sequence ID" value="CAK5279251.1"/>
    <property type="molecule type" value="Genomic_DNA"/>
</dbReference>
<organism evidence="4 5">
    <name type="scientific">Mycena citricolor</name>
    <dbReference type="NCBI Taxonomy" id="2018698"/>
    <lineage>
        <taxon>Eukaryota</taxon>
        <taxon>Fungi</taxon>
        <taxon>Dikarya</taxon>
        <taxon>Basidiomycota</taxon>
        <taxon>Agaricomycotina</taxon>
        <taxon>Agaricomycetes</taxon>
        <taxon>Agaricomycetidae</taxon>
        <taxon>Agaricales</taxon>
        <taxon>Marasmiineae</taxon>
        <taxon>Mycenaceae</taxon>
        <taxon>Mycena</taxon>
    </lineage>
</organism>
<dbReference type="EMBL" id="CAVNYO010000436">
    <property type="protein sequence ID" value="CAK5279266.1"/>
    <property type="molecule type" value="Genomic_DNA"/>
</dbReference>
<dbReference type="PROSITE" id="PS50082">
    <property type="entry name" value="WD_REPEATS_2"/>
    <property type="match status" value="1"/>
</dbReference>
<dbReference type="InterPro" id="IPR001680">
    <property type="entry name" value="WD40_rpt"/>
</dbReference>
<sequence length="1021" mass="111001">NTDSSVVPSPMVQRHGPRRPLSDSLEIMGPDSESSDTEAESVDTALNIKGGLRFRDNPTTQKAHVILRRVARDEDESSDKEGGDDVVYFKLFAFKSINLKSGKELLLTVETEDDHFRDRVVYLEANVDYGEEEDSDAEDATQVEEEQEEQEDIAELTQEAEEHIPPKMRRHWYKRVEEVSPPTRLFATVGVQTDHNYVSAATQVDSPAANAVSIGLQTLPEQSSISQNSVLVQTDELDLDAVVVQHKQNPENVVSRPTLLEPLTIEQSPSTSEPMELSPVISELEALPEIVVVQTPHSPLPAGKMDSGDSNTSMTSCHRPAKPLFNPFVSGGFITNFSGAVGDVECSEATEDPFPVASPRALSARDSTDANSDSVPVPSSSSGAAASEAADALSSDSVPNNHEPQIARSFMHPDRRSLIDAVHPDRHSLVDLPAKPAKRRRHTHRGRPKARDRGGEDKDPGLESDSFWSRTKSSDPLTKRAEPHNKPYWRPADADPAESSSGPSTSSTDLRAWSQVRSGSADNPLSMRPWRVVPVGPVDGHANEALQPKRLDPVGHSGPLVLESAVSRTQRSVSLDQPSSSRVPAANFDDALDYGSPPPDCYNVRKAWLKDPHDDDPHQPTLIGSYRAFPIDLTSPVLFSVAGHESSVHMDPSGSSTRADSHPPPNEPAAVVYLNHGDPDPSLSRGSKRIRSPSPLPLVHAAKYDHPWPATSFQVLTTLHGRGIRRIVSSPDDSVLVMLCDDRTVDIWNAGRLEQVHVTSDPPISAIAWANGILALREDGVLGKWMRKPSHDGWVWLDILAAGEKALDDSCLACTPDKIAVSFPRSGVKVWTLVQGGWRQQRSIMRYNVTALAFTEDGGALLGGTKDGVVWHTQVPNGTMRACAFLEKKITSIAISCTGKQAVVTQGGQHSPCLISLDPTSNRDAKIMQAPYLAPTPFAVYASRGRLIVCGKSRNCLLAWDTDVQIVHGFELPDEVAVVIQTVASSDSCVVAGTDDGRVLWWPGSPLPVDSVAQYKRSRAT</sequence>
<name>A0AAD2K637_9AGAR</name>
<feature type="compositionally biased region" description="Low complexity" evidence="2">
    <location>
        <begin position="369"/>
        <end position="398"/>
    </location>
</feature>
<gene>
    <name evidence="3" type="ORF">MYCIT1_LOCUS29153</name>
    <name evidence="4" type="ORF">MYCIT1_LOCUS29189</name>
</gene>
<reference evidence="4" key="1">
    <citation type="submission" date="2023-11" db="EMBL/GenBank/DDBJ databases">
        <authorList>
            <person name="De Vega J J."/>
            <person name="De Vega J J."/>
        </authorList>
    </citation>
    <scope>NUCLEOTIDE SEQUENCE</scope>
</reference>
<keyword evidence="1" id="KW-0853">WD repeat</keyword>
<evidence type="ECO:0000256" key="1">
    <source>
        <dbReference type="PROSITE-ProRule" id="PRU00221"/>
    </source>
</evidence>